<keyword evidence="2" id="KW-0677">Repeat</keyword>
<reference evidence="8" key="1">
    <citation type="submission" date="2016-05" db="EMBL/GenBank/DDBJ databases">
        <authorList>
            <person name="Naeem Raeece"/>
        </authorList>
    </citation>
    <scope>NUCLEOTIDE SEQUENCE [LARGE SCALE GENOMIC DNA]</scope>
</reference>
<evidence type="ECO:0000256" key="3">
    <source>
        <dbReference type="ARBA" id="ARBA00022801"/>
    </source>
</evidence>
<dbReference type="SUPFAM" id="SSF54637">
    <property type="entry name" value="Thioesterase/thiol ester dehydrase-isomerase"/>
    <property type="match status" value="2"/>
</dbReference>
<dbReference type="GO" id="GO:0047617">
    <property type="term" value="F:fatty acyl-CoA hydrolase activity"/>
    <property type="evidence" value="ECO:0007669"/>
    <property type="project" value="TreeGrafter"/>
</dbReference>
<name>A0A1A8VLL6_PLAOA</name>
<proteinExistence type="inferred from homology"/>
<accession>A0A1A8VLL6</accession>
<feature type="domain" description="HotDog ACOT-type" evidence="6">
    <location>
        <begin position="377"/>
        <end position="488"/>
    </location>
</feature>
<dbReference type="PANTHER" id="PTHR12655">
    <property type="entry name" value="ACYL-COA THIOESTERASE"/>
    <property type="match status" value="1"/>
</dbReference>
<dbReference type="InterPro" id="IPR033120">
    <property type="entry name" value="HOTDOG_ACOT"/>
</dbReference>
<dbReference type="InterPro" id="IPR029069">
    <property type="entry name" value="HotDog_dom_sf"/>
</dbReference>
<dbReference type="Gene3D" id="3.10.129.10">
    <property type="entry name" value="Hotdog Thioesterase"/>
    <property type="match status" value="1"/>
</dbReference>
<evidence type="ECO:0000256" key="1">
    <source>
        <dbReference type="ARBA" id="ARBA00010458"/>
    </source>
</evidence>
<gene>
    <name evidence="7" type="ORF">POVCU2_0005850</name>
</gene>
<dbReference type="Proteomes" id="UP000078560">
    <property type="component" value="Unassembled WGS sequence"/>
</dbReference>
<evidence type="ECO:0000313" key="8">
    <source>
        <dbReference type="Proteomes" id="UP000078560"/>
    </source>
</evidence>
<dbReference type="AlphaFoldDB" id="A0A1A8VLL6"/>
<evidence type="ECO:0000256" key="2">
    <source>
        <dbReference type="ARBA" id="ARBA00022737"/>
    </source>
</evidence>
<evidence type="ECO:0000256" key="5">
    <source>
        <dbReference type="SAM" id="MobiDB-lite"/>
    </source>
</evidence>
<organism evidence="7 8">
    <name type="scientific">Plasmodium ovale curtisi</name>
    <dbReference type="NCBI Taxonomy" id="864141"/>
    <lineage>
        <taxon>Eukaryota</taxon>
        <taxon>Sar</taxon>
        <taxon>Alveolata</taxon>
        <taxon>Apicomplexa</taxon>
        <taxon>Aconoidasida</taxon>
        <taxon>Haemosporida</taxon>
        <taxon>Plasmodiidae</taxon>
        <taxon>Plasmodium</taxon>
        <taxon>Plasmodium (Plasmodium)</taxon>
    </lineage>
</organism>
<comment type="similarity">
    <text evidence="1">Belongs to the acyl coenzyme A hydrolase family.</text>
</comment>
<evidence type="ECO:0000259" key="6">
    <source>
        <dbReference type="PROSITE" id="PS51770"/>
    </source>
</evidence>
<dbReference type="PROSITE" id="PS51770">
    <property type="entry name" value="HOTDOG_ACOT"/>
    <property type="match status" value="1"/>
</dbReference>
<dbReference type="EMBL" id="FLQU01000083">
    <property type="protein sequence ID" value="SBS80533.1"/>
    <property type="molecule type" value="Genomic_DNA"/>
</dbReference>
<sequence length="512" mass="59285">MHKLKVLTPPNPPLGLPLRKMNTANRTPLKLETLNNEMFKALREKTVNLKKEKVYVHFPKDNLNIMSIEKTCPLTFLMLKHKYKIDTTSVQIGVVKNYVHGTSQGVCAGSGIESDGNNQEVDKNDGNGTINNSCGSVNFLDSFVQFNIPVLSEYERVYFFKHIIEIIDTLAADVVYRHSIGGYKKNDKYNFVTVLFNNLKVCEKSSIHHEFCFSLSEQIPLTINCYIVHSGNTSYILKLDFFQEDKLVFDIFTTFVNINSLTFKPQEVVHVNNSMNVKKYDEVNKFACHLKDVQNLFNHKDVKCKCLHQDDIYFVLNFFKNAHVQVQNKPYHNKNAYVNTNIYDEEQNEKNTLSLIENVLGKSNLSFYVGKNSYYCNDSYIESNHFISSEFKNIHNFTFGGYLAYLSFCHAMTVIKHFIPRPVLIEINEIQYILPVPYNSVVSFRGKIVYSDEQKIHIKVAAYTFDFKKKEHYLTTIFDLSFENNSEISFIPQSGEEVKLYLFSYIRSHLVP</sequence>
<dbReference type="PANTHER" id="PTHR12655:SF0">
    <property type="entry name" value="ACYL-COENZYME A THIOESTERASE 9, MITOCHONDRIAL"/>
    <property type="match status" value="1"/>
</dbReference>
<evidence type="ECO:0000313" key="7">
    <source>
        <dbReference type="EMBL" id="SBS80533.1"/>
    </source>
</evidence>
<protein>
    <recommendedName>
        <fullName evidence="6">HotDog ACOT-type domain-containing protein</fullName>
    </recommendedName>
</protein>
<feature type="region of interest" description="Disordered" evidence="5">
    <location>
        <begin position="1"/>
        <end position="20"/>
    </location>
</feature>
<evidence type="ECO:0000256" key="4">
    <source>
        <dbReference type="ARBA" id="ARBA00022946"/>
    </source>
</evidence>
<keyword evidence="3" id="KW-0378">Hydrolase</keyword>
<keyword evidence="4" id="KW-0809">Transit peptide</keyword>
<dbReference type="GO" id="GO:0006637">
    <property type="term" value="P:acyl-CoA metabolic process"/>
    <property type="evidence" value="ECO:0007669"/>
    <property type="project" value="TreeGrafter"/>
</dbReference>